<dbReference type="SUPFAM" id="SSF46689">
    <property type="entry name" value="Homeodomain-like"/>
    <property type="match status" value="1"/>
</dbReference>
<dbReference type="PROSITE" id="PS50977">
    <property type="entry name" value="HTH_TETR_2"/>
    <property type="match status" value="1"/>
</dbReference>
<evidence type="ECO:0000256" key="4">
    <source>
        <dbReference type="PROSITE-ProRule" id="PRU00335"/>
    </source>
</evidence>
<keyword evidence="2 4" id="KW-0238">DNA-binding</keyword>
<dbReference type="Pfam" id="PF00440">
    <property type="entry name" value="TetR_N"/>
    <property type="match status" value="1"/>
</dbReference>
<dbReference type="InterPro" id="IPR036271">
    <property type="entry name" value="Tet_transcr_reg_TetR-rel_C_sf"/>
</dbReference>
<keyword evidence="7" id="KW-1185">Reference proteome</keyword>
<dbReference type="InterPro" id="IPR050109">
    <property type="entry name" value="HTH-type_TetR-like_transc_reg"/>
</dbReference>
<organism evidence="6 7">
    <name type="scientific">Parahaliea mediterranea</name>
    <dbReference type="NCBI Taxonomy" id="651086"/>
    <lineage>
        <taxon>Bacteria</taxon>
        <taxon>Pseudomonadati</taxon>
        <taxon>Pseudomonadota</taxon>
        <taxon>Gammaproteobacteria</taxon>
        <taxon>Cellvibrionales</taxon>
        <taxon>Halieaceae</taxon>
        <taxon>Parahaliea</taxon>
    </lineage>
</organism>
<evidence type="ECO:0000259" key="5">
    <source>
        <dbReference type="PROSITE" id="PS50977"/>
    </source>
</evidence>
<feature type="domain" description="HTH tetR-type" evidence="5">
    <location>
        <begin position="21"/>
        <end position="81"/>
    </location>
</feature>
<proteinExistence type="predicted"/>
<dbReference type="PANTHER" id="PTHR30055:SF148">
    <property type="entry name" value="TETR-FAMILY TRANSCRIPTIONAL REGULATOR"/>
    <property type="match status" value="1"/>
</dbReference>
<keyword evidence="3" id="KW-0804">Transcription</keyword>
<sequence length="199" mass="22110">MPAKQKERRGSAFETTDPQILRTRAAIVASTRKLLIDNGYRAITVEKISADSGASRSTIYRHWPNIEDLLFDAFASLTGKPFESPDTGDFRTDLRDITGQFIEAASSSKWLNLLPSFIEASHHDEHCAELLADLVQYSRSTTIQILKKAKKDGELSPKANVEWMADVIIGPLIYRGLLSKQPLDEKGLLEYLVDCATAG</sequence>
<evidence type="ECO:0000313" key="7">
    <source>
        <dbReference type="Proteomes" id="UP000664303"/>
    </source>
</evidence>
<protein>
    <submittedName>
        <fullName evidence="6">TetR/AcrR family transcriptional regulator</fullName>
    </submittedName>
</protein>
<dbReference type="SUPFAM" id="SSF48498">
    <property type="entry name" value="Tetracyclin repressor-like, C-terminal domain"/>
    <property type="match status" value="1"/>
</dbReference>
<dbReference type="Gene3D" id="1.10.357.10">
    <property type="entry name" value="Tetracycline Repressor, domain 2"/>
    <property type="match status" value="1"/>
</dbReference>
<gene>
    <name evidence="6" type="ORF">JYP50_12865</name>
</gene>
<evidence type="ECO:0000313" key="6">
    <source>
        <dbReference type="EMBL" id="MBN7797493.1"/>
    </source>
</evidence>
<dbReference type="Gene3D" id="1.10.10.60">
    <property type="entry name" value="Homeodomain-like"/>
    <property type="match status" value="1"/>
</dbReference>
<name>A0A939IMX6_9GAMM</name>
<dbReference type="InterPro" id="IPR011075">
    <property type="entry name" value="TetR_C"/>
</dbReference>
<reference evidence="6" key="1">
    <citation type="submission" date="2021-02" db="EMBL/GenBank/DDBJ databases">
        <title>PHA producing bacteria isolated from coastal sediment in Guangdong, Shenzhen.</title>
        <authorList>
            <person name="Zheng W."/>
            <person name="Yu S."/>
            <person name="Huang Y."/>
        </authorList>
    </citation>
    <scope>NUCLEOTIDE SEQUENCE</scope>
    <source>
        <strain evidence="6">TN14-10</strain>
    </source>
</reference>
<feature type="DNA-binding region" description="H-T-H motif" evidence="4">
    <location>
        <begin position="44"/>
        <end position="63"/>
    </location>
</feature>
<dbReference type="InterPro" id="IPR009057">
    <property type="entry name" value="Homeodomain-like_sf"/>
</dbReference>
<dbReference type="RefSeq" id="WP_206560937.1">
    <property type="nucleotide sequence ID" value="NZ_JAFKCZ010000008.1"/>
</dbReference>
<evidence type="ECO:0000256" key="3">
    <source>
        <dbReference type="ARBA" id="ARBA00023163"/>
    </source>
</evidence>
<dbReference type="Proteomes" id="UP000664303">
    <property type="component" value="Unassembled WGS sequence"/>
</dbReference>
<dbReference type="Pfam" id="PF16859">
    <property type="entry name" value="TetR_C_11"/>
    <property type="match status" value="1"/>
</dbReference>
<keyword evidence="1" id="KW-0805">Transcription regulation</keyword>
<dbReference type="PRINTS" id="PR00455">
    <property type="entry name" value="HTHTETR"/>
</dbReference>
<dbReference type="PANTHER" id="PTHR30055">
    <property type="entry name" value="HTH-TYPE TRANSCRIPTIONAL REGULATOR RUTR"/>
    <property type="match status" value="1"/>
</dbReference>
<dbReference type="AlphaFoldDB" id="A0A939IMX6"/>
<dbReference type="InterPro" id="IPR001647">
    <property type="entry name" value="HTH_TetR"/>
</dbReference>
<comment type="caution">
    <text evidence="6">The sequence shown here is derived from an EMBL/GenBank/DDBJ whole genome shotgun (WGS) entry which is preliminary data.</text>
</comment>
<evidence type="ECO:0000256" key="1">
    <source>
        <dbReference type="ARBA" id="ARBA00023015"/>
    </source>
</evidence>
<dbReference type="GO" id="GO:0003700">
    <property type="term" value="F:DNA-binding transcription factor activity"/>
    <property type="evidence" value="ECO:0007669"/>
    <property type="project" value="TreeGrafter"/>
</dbReference>
<accession>A0A939IMX6</accession>
<dbReference type="GO" id="GO:0000976">
    <property type="term" value="F:transcription cis-regulatory region binding"/>
    <property type="evidence" value="ECO:0007669"/>
    <property type="project" value="TreeGrafter"/>
</dbReference>
<evidence type="ECO:0000256" key="2">
    <source>
        <dbReference type="ARBA" id="ARBA00023125"/>
    </source>
</evidence>
<dbReference type="EMBL" id="JAFKCZ010000008">
    <property type="protein sequence ID" value="MBN7797493.1"/>
    <property type="molecule type" value="Genomic_DNA"/>
</dbReference>